<dbReference type="Proteomes" id="UP000646911">
    <property type="component" value="Unassembled WGS sequence"/>
</dbReference>
<evidence type="ECO:0008006" key="4">
    <source>
        <dbReference type="Google" id="ProtNLM"/>
    </source>
</evidence>
<accession>A0ABR6ZHC1</accession>
<protein>
    <recommendedName>
        <fullName evidence="4">Flagellar FliJ protein</fullName>
    </recommendedName>
</protein>
<dbReference type="Gene3D" id="1.10.287.1700">
    <property type="match status" value="1"/>
</dbReference>
<evidence type="ECO:0000313" key="2">
    <source>
        <dbReference type="EMBL" id="MBC3911122.1"/>
    </source>
</evidence>
<evidence type="ECO:0000313" key="3">
    <source>
        <dbReference type="Proteomes" id="UP000646911"/>
    </source>
</evidence>
<dbReference type="InterPro" id="IPR053716">
    <property type="entry name" value="Flag_assembly_chemotaxis_eff"/>
</dbReference>
<keyword evidence="1" id="KW-0175">Coiled coil</keyword>
<reference evidence="2 3" key="1">
    <citation type="submission" date="2020-08" db="EMBL/GenBank/DDBJ databases">
        <title>Novel species isolated from subtropical streams in China.</title>
        <authorList>
            <person name="Lu H."/>
        </authorList>
    </citation>
    <scope>NUCLEOTIDE SEQUENCE [LARGE SCALE GENOMIC DNA]</scope>
    <source>
        <strain evidence="2 3">NL8W</strain>
    </source>
</reference>
<comment type="caution">
    <text evidence="2">The sequence shown here is derived from an EMBL/GenBank/DDBJ whole genome shotgun (WGS) entry which is preliminary data.</text>
</comment>
<keyword evidence="3" id="KW-1185">Reference proteome</keyword>
<sequence>MSSSVDLRGFSYQLDPVQKQTQWKLDILEIDLAKAQQEVQQCGQLIEQLKQREQEQAQLARTSWHSHMNVSVHQSALEFLLTLKAEMLIKQEELIDLQNKSNSIRQECINLQQKMELFESHRQECLDEYILEQLHQQNAEIDRDWNARSMWRTKKREASV</sequence>
<feature type="coiled-coil region" evidence="1">
    <location>
        <begin position="80"/>
        <end position="114"/>
    </location>
</feature>
<gene>
    <name evidence="2" type="ORF">H8L47_26465</name>
</gene>
<dbReference type="EMBL" id="JACOFX010000024">
    <property type="protein sequence ID" value="MBC3911122.1"/>
    <property type="molecule type" value="Genomic_DNA"/>
</dbReference>
<organism evidence="2 3">
    <name type="scientific">Undibacterium umbellatum</name>
    <dbReference type="NCBI Taxonomy" id="2762300"/>
    <lineage>
        <taxon>Bacteria</taxon>
        <taxon>Pseudomonadati</taxon>
        <taxon>Pseudomonadota</taxon>
        <taxon>Betaproteobacteria</taxon>
        <taxon>Burkholderiales</taxon>
        <taxon>Oxalobacteraceae</taxon>
        <taxon>Undibacterium</taxon>
    </lineage>
</organism>
<proteinExistence type="predicted"/>
<feature type="coiled-coil region" evidence="1">
    <location>
        <begin position="18"/>
        <end position="55"/>
    </location>
</feature>
<evidence type="ECO:0000256" key="1">
    <source>
        <dbReference type="SAM" id="Coils"/>
    </source>
</evidence>
<name>A0ABR6ZHC1_9BURK</name>
<dbReference type="RefSeq" id="WP_186956833.1">
    <property type="nucleotide sequence ID" value="NZ_JACOFX010000024.1"/>
</dbReference>